<dbReference type="GeneID" id="5023706"/>
<proteinExistence type="predicted"/>
<organism evidence="2 3">
    <name type="scientific">Paramecium tetraurelia</name>
    <dbReference type="NCBI Taxonomy" id="5888"/>
    <lineage>
        <taxon>Eukaryota</taxon>
        <taxon>Sar</taxon>
        <taxon>Alveolata</taxon>
        <taxon>Ciliophora</taxon>
        <taxon>Intramacronucleata</taxon>
        <taxon>Oligohymenophorea</taxon>
        <taxon>Peniculida</taxon>
        <taxon>Parameciidae</taxon>
        <taxon>Paramecium</taxon>
    </lineage>
</organism>
<gene>
    <name evidence="2" type="ORF">GSPATT00007659001</name>
</gene>
<feature type="region of interest" description="Disordered" evidence="1">
    <location>
        <begin position="42"/>
        <end position="71"/>
    </location>
</feature>
<keyword evidence="3" id="KW-1185">Reference proteome</keyword>
<protein>
    <submittedName>
        <fullName evidence="2">Uncharacterized protein</fullName>
    </submittedName>
</protein>
<reference evidence="2 3" key="1">
    <citation type="journal article" date="2006" name="Nature">
        <title>Global trends of whole-genome duplications revealed by the ciliate Paramecium tetraurelia.</title>
        <authorList>
            <consortium name="Genoscope"/>
            <person name="Aury J.-M."/>
            <person name="Jaillon O."/>
            <person name="Duret L."/>
            <person name="Noel B."/>
            <person name="Jubin C."/>
            <person name="Porcel B.M."/>
            <person name="Segurens B."/>
            <person name="Daubin V."/>
            <person name="Anthouard V."/>
            <person name="Aiach N."/>
            <person name="Arnaiz O."/>
            <person name="Billaut A."/>
            <person name="Beisson J."/>
            <person name="Blanc I."/>
            <person name="Bouhouche K."/>
            <person name="Camara F."/>
            <person name="Duharcourt S."/>
            <person name="Guigo R."/>
            <person name="Gogendeau D."/>
            <person name="Katinka M."/>
            <person name="Keller A.-M."/>
            <person name="Kissmehl R."/>
            <person name="Klotz C."/>
            <person name="Koll F."/>
            <person name="Le Moue A."/>
            <person name="Lepere C."/>
            <person name="Malinsky S."/>
            <person name="Nowacki M."/>
            <person name="Nowak J.K."/>
            <person name="Plattner H."/>
            <person name="Poulain J."/>
            <person name="Ruiz F."/>
            <person name="Serrano V."/>
            <person name="Zagulski M."/>
            <person name="Dessen P."/>
            <person name="Betermier M."/>
            <person name="Weissenbach J."/>
            <person name="Scarpelli C."/>
            <person name="Schachter V."/>
            <person name="Sperling L."/>
            <person name="Meyer E."/>
            <person name="Cohen J."/>
            <person name="Wincker P."/>
        </authorList>
    </citation>
    <scope>NUCLEOTIDE SEQUENCE [LARGE SCALE GENOMIC DNA]</scope>
    <source>
        <strain evidence="2 3">Stock d4-2</strain>
    </source>
</reference>
<dbReference type="eggNOG" id="ENOG502SPQZ">
    <property type="taxonomic scope" value="Eukaryota"/>
</dbReference>
<evidence type="ECO:0000313" key="2">
    <source>
        <dbReference type="EMBL" id="CAK70524.1"/>
    </source>
</evidence>
<dbReference type="HOGENOM" id="CLU_746916_0_0_1"/>
<dbReference type="EMBL" id="CT868085">
    <property type="protein sequence ID" value="CAK70524.1"/>
    <property type="molecule type" value="Genomic_DNA"/>
</dbReference>
<evidence type="ECO:0000313" key="3">
    <source>
        <dbReference type="Proteomes" id="UP000000600"/>
    </source>
</evidence>
<sequence length="385" mass="45089">MALIHNQNDLQNMFSKAGKITSEKYIVFQRKEEIINNRPRYFKGKSSSAASSEEVNQQVDKKMPEISNKKSQEQITEAELIQRKNQVKLSQPFSRQLSRQVGHYTKLSKDSKPSCGQYHVKYSELDKAVHSIHDYDKSLKQTIPLEVPGKHGEPENTEQVMNKYIFSKPIVDRPRFSRTCFIDLVRQTQRPDIFFGRPTPHPDRFTYLNVTDSWSKIPRTPSVQLEKQLSRDQMIIYKKKQFAPDYHPNFEFGKKQLGSCGAAFDKLEQRKDIMTKIPPYNHETYFEFDVYSKDPKSKLFRTPTAPNFKQMLDRESDGKSLLPSFYKYSNTRMGITHLHQKMLEVNNFRDGRFQTVTSSFLPSKGFKKRPQLDESSEEIEQMEDQ</sequence>
<dbReference type="RefSeq" id="XP_001437921.1">
    <property type="nucleotide sequence ID" value="XM_001437884.1"/>
</dbReference>
<dbReference type="OMA" id="WNILEVY"/>
<dbReference type="KEGG" id="ptm:GSPATT00007659001"/>
<dbReference type="AlphaFoldDB" id="A0CIA7"/>
<dbReference type="InParanoid" id="A0CIA7"/>
<dbReference type="OrthoDB" id="283959at2759"/>
<feature type="compositionally biased region" description="Basic and acidic residues" evidence="1">
    <location>
        <begin position="59"/>
        <end position="71"/>
    </location>
</feature>
<feature type="compositionally biased region" description="Acidic residues" evidence="1">
    <location>
        <begin position="374"/>
        <end position="385"/>
    </location>
</feature>
<dbReference type="Proteomes" id="UP000000600">
    <property type="component" value="Unassembled WGS sequence"/>
</dbReference>
<accession>A0CIA7</accession>
<evidence type="ECO:0000256" key="1">
    <source>
        <dbReference type="SAM" id="MobiDB-lite"/>
    </source>
</evidence>
<name>A0CIA7_PARTE</name>
<feature type="region of interest" description="Disordered" evidence="1">
    <location>
        <begin position="362"/>
        <end position="385"/>
    </location>
</feature>